<dbReference type="OrthoDB" id="1470350at2759"/>
<evidence type="ECO:0000256" key="2">
    <source>
        <dbReference type="RuleBase" id="RU000461"/>
    </source>
</evidence>
<dbReference type="InterPro" id="IPR002740">
    <property type="entry name" value="EVE_domain"/>
</dbReference>
<dbReference type="PANTHER" id="PTHR24305">
    <property type="entry name" value="CYTOCHROME P450"/>
    <property type="match status" value="1"/>
</dbReference>
<comment type="caution">
    <text evidence="5">The sequence shown here is derived from an EMBL/GenBank/DDBJ whole genome shotgun (WGS) entry which is preliminary data.</text>
</comment>
<dbReference type="GO" id="GO:0004497">
    <property type="term" value="F:monooxygenase activity"/>
    <property type="evidence" value="ECO:0007669"/>
    <property type="project" value="UniProtKB-KW"/>
</dbReference>
<keyword evidence="3" id="KW-0472">Membrane</keyword>
<evidence type="ECO:0000256" key="3">
    <source>
        <dbReference type="SAM" id="Phobius"/>
    </source>
</evidence>
<keyword evidence="2" id="KW-0503">Monooxygenase</keyword>
<keyword evidence="2" id="KW-0408">Iron</keyword>
<dbReference type="PROSITE" id="PS00086">
    <property type="entry name" value="CYTOCHROME_P450"/>
    <property type="match status" value="1"/>
</dbReference>
<dbReference type="EMBL" id="CAGKOT010000007">
    <property type="protein sequence ID" value="CAB5348730.1"/>
    <property type="molecule type" value="Genomic_DNA"/>
</dbReference>
<dbReference type="Pfam" id="PF01878">
    <property type="entry name" value="EVE"/>
    <property type="match status" value="1"/>
</dbReference>
<dbReference type="GO" id="GO:0020037">
    <property type="term" value="F:heme binding"/>
    <property type="evidence" value="ECO:0007669"/>
    <property type="project" value="InterPro"/>
</dbReference>
<organism evidence="5 6">
    <name type="scientific">Rhizophagus irregularis</name>
    <dbReference type="NCBI Taxonomy" id="588596"/>
    <lineage>
        <taxon>Eukaryota</taxon>
        <taxon>Fungi</taxon>
        <taxon>Fungi incertae sedis</taxon>
        <taxon>Mucoromycota</taxon>
        <taxon>Glomeromycotina</taxon>
        <taxon>Glomeromycetes</taxon>
        <taxon>Glomerales</taxon>
        <taxon>Glomeraceae</taxon>
        <taxon>Rhizophagus</taxon>
    </lineage>
</organism>
<evidence type="ECO:0000259" key="4">
    <source>
        <dbReference type="Pfam" id="PF01878"/>
    </source>
</evidence>
<feature type="transmembrane region" description="Helical" evidence="3">
    <location>
        <begin position="180"/>
        <end position="204"/>
    </location>
</feature>
<keyword evidence="3" id="KW-1133">Transmembrane helix</keyword>
<dbReference type="InterPro" id="IPR017972">
    <property type="entry name" value="Cyt_P450_CS"/>
</dbReference>
<accession>A0A916E178</accession>
<dbReference type="GO" id="GO:0016705">
    <property type="term" value="F:oxidoreductase activity, acting on paired donors, with incorporation or reduction of molecular oxygen"/>
    <property type="evidence" value="ECO:0007669"/>
    <property type="project" value="InterPro"/>
</dbReference>
<proteinExistence type="inferred from homology"/>
<comment type="similarity">
    <text evidence="1 2">Belongs to the cytochrome P450 family.</text>
</comment>
<keyword evidence="2" id="KW-0560">Oxidoreductase</keyword>
<dbReference type="AlphaFoldDB" id="A0A916E178"/>
<evidence type="ECO:0000256" key="1">
    <source>
        <dbReference type="ARBA" id="ARBA00010617"/>
    </source>
</evidence>
<keyword evidence="3" id="KW-0812">Transmembrane</keyword>
<gene>
    <name evidence="5" type="ORF">CHRIB12_LOCUS4536</name>
</gene>
<dbReference type="CDD" id="cd21132">
    <property type="entry name" value="EVE-like"/>
    <property type="match status" value="1"/>
</dbReference>
<dbReference type="VEuPathDB" id="FungiDB:RhiirFUN_024192"/>
<dbReference type="InterPro" id="IPR022996">
    <property type="entry name" value="UPF0310"/>
</dbReference>
<dbReference type="Pfam" id="PF00067">
    <property type="entry name" value="p450"/>
    <property type="match status" value="1"/>
</dbReference>
<evidence type="ECO:0000313" key="5">
    <source>
        <dbReference type="EMBL" id="CAB5348730.1"/>
    </source>
</evidence>
<dbReference type="PANTHER" id="PTHR24305:SF166">
    <property type="entry name" value="CYTOCHROME P450 12A4, MITOCHONDRIAL-RELATED"/>
    <property type="match status" value="1"/>
</dbReference>
<feature type="domain" description="EVE" evidence="4">
    <location>
        <begin position="33"/>
        <end position="160"/>
    </location>
</feature>
<protein>
    <recommendedName>
        <fullName evidence="4">EVE domain-containing protein</fullName>
    </recommendedName>
</protein>
<dbReference type="HAMAP" id="MF_00771">
    <property type="entry name" value="UPF0310"/>
    <property type="match status" value="1"/>
</dbReference>
<dbReference type="InterPro" id="IPR001128">
    <property type="entry name" value="Cyt_P450"/>
</dbReference>
<keyword evidence="2" id="KW-0479">Metal-binding</keyword>
<dbReference type="GO" id="GO:0005506">
    <property type="term" value="F:iron ion binding"/>
    <property type="evidence" value="ECO:0007669"/>
    <property type="project" value="InterPro"/>
</dbReference>
<dbReference type="Proteomes" id="UP000684084">
    <property type="component" value="Unassembled WGS sequence"/>
</dbReference>
<dbReference type="InterPro" id="IPR050121">
    <property type="entry name" value="Cytochrome_P450_monoxygenase"/>
</dbReference>
<keyword evidence="2" id="KW-0349">Heme</keyword>
<evidence type="ECO:0000313" key="6">
    <source>
        <dbReference type="Proteomes" id="UP000684084"/>
    </source>
</evidence>
<sequence>MRTRLQIRTINHYKNRNRDKINHILEFFPTMKFWIGVVSNDHVKIGIKEGFAQFGHGKLSPIKRLGNGDIIIYYSPREEMNVKSLAIKGFTAIGVVEGKIPYNPPGPARVKVKYLKTKKYLHIHDVLDNLTFIKNKKRWGILFRRSLFEINKQDFMLILKNMVDEEIYKQPKMLFSLQDVFLYIELFILAYTIKFFYDVIYLAYFSPLRMIPGPKHFALTKYFVSKKHTNGMRWKWLQYELFPEYGPVVRIAPQAVIIADPDMIKEILVIKDLPKNQKYDQLRTNLSIPTLLTTRDKTFHKKRRQIVAPAFSFKYLNSIEPLIHNCVKPLLIKFDEMVDQNQNIVNIYEMIHYCVLDITGETIFGGSFRFIETGNHPLPHKIFQELRRMIKLGMFPFLKPFIKQDPYILNFMTSLIKNRRQEDPERKDLLGMLLNASERSMSDIELHYQAIEFLIAGSDTSSFSSAMTMIKLIQNPDKLDTLFKEIDESFPEFNIDKLPSHDKLKQLPYLNAVINETLRLHPINYDIGPGRITIEDTIIGDYFFPKGTTLAVNAYRLHHSSKYWGDDVEEFVPERWLNPERIPKDCFLPFSAGTRNCIGQNFAMMVIRIIVATLIQKYKFEDILNQDMDIVHYLTPSLKTKQYNVKIYSRN</sequence>
<reference evidence="5" key="1">
    <citation type="submission" date="2020-05" db="EMBL/GenBank/DDBJ databases">
        <authorList>
            <person name="Rincon C."/>
            <person name="Sanders R I."/>
            <person name="Robbins C."/>
            <person name="Chaturvedi A."/>
        </authorList>
    </citation>
    <scope>NUCLEOTIDE SEQUENCE</scope>
    <source>
        <strain evidence="5">CHB12</strain>
    </source>
</reference>
<name>A0A916E178_9GLOM</name>